<dbReference type="EMBL" id="ACVC01000142">
    <property type="protein sequence ID" value="EFO63155.1"/>
    <property type="molecule type" value="Genomic_DNA"/>
</dbReference>
<gene>
    <name evidence="1" type="ORF">GLP15_1023</name>
</gene>
<accession>E1F311</accession>
<dbReference type="VEuPathDB" id="GiardiaDB:GLP15_1023"/>
<dbReference type="Proteomes" id="UP000008974">
    <property type="component" value="Unassembled WGS sequence"/>
</dbReference>
<sequence length="199" mass="22010">MFAGSIKVKQVTPVSKDDSDVSNIEWLTSLLAHVNTGTPEKIFKTGGLNSSRDNLSDSIHSQIVESLLLNKRLQELCISPLSIASLLRHTSFISLLGQDISNQFGFSLNIPADTLPAVAEIAALLEVCDEEIHSTLLHPVHGYVVLLRQRHAVQHKLESLASYAQACCCIADAIPYLISSRLDMILNHIEQKYFQQYSL</sequence>
<name>E1F311_GIAIA</name>
<dbReference type="OrthoDB" id="10257318at2759"/>
<evidence type="ECO:0000313" key="2">
    <source>
        <dbReference type="Proteomes" id="UP000008974"/>
    </source>
</evidence>
<proteinExistence type="predicted"/>
<comment type="caution">
    <text evidence="1">The sequence shown here is derived from an EMBL/GenBank/DDBJ whole genome shotgun (WGS) entry which is preliminary data.</text>
</comment>
<dbReference type="OMA" id="VSNIEWL"/>
<dbReference type="AlphaFoldDB" id="E1F311"/>
<protein>
    <submittedName>
        <fullName evidence="1">Uncharacterized protein</fullName>
    </submittedName>
</protein>
<evidence type="ECO:0000313" key="1">
    <source>
        <dbReference type="EMBL" id="EFO63155.1"/>
    </source>
</evidence>
<reference evidence="1 2" key="1">
    <citation type="journal article" date="2010" name="BMC Genomics">
        <title>Genome analysis and comparative genomics of a Giardia intestinalis assemblage E isolate.</title>
        <authorList>
            <person name="Jerlstrom-Hultqvist J."/>
            <person name="Franzen O."/>
            <person name="Ankarklev J."/>
            <person name="Xu F."/>
            <person name="Nohynkova E."/>
            <person name="Andersson J.O."/>
            <person name="Svard S.G."/>
            <person name="Andersson B."/>
        </authorList>
    </citation>
    <scope>NUCLEOTIDE SEQUENCE [LARGE SCALE GENOMIC DNA]</scope>
    <source>
        <strain evidence="1 2">P15</strain>
    </source>
</reference>
<organism evidence="1 2">
    <name type="scientific">Giardia intestinalis (strain P15)</name>
    <name type="common">Giardia lamblia</name>
    <dbReference type="NCBI Taxonomy" id="658858"/>
    <lineage>
        <taxon>Eukaryota</taxon>
        <taxon>Metamonada</taxon>
        <taxon>Diplomonadida</taxon>
        <taxon>Hexamitidae</taxon>
        <taxon>Giardiinae</taxon>
        <taxon>Giardia</taxon>
    </lineage>
</organism>